<protein>
    <recommendedName>
        <fullName evidence="5">RDD family protein</fullName>
    </recommendedName>
</protein>
<dbReference type="GO" id="GO:0005886">
    <property type="term" value="C:plasma membrane"/>
    <property type="evidence" value="ECO:0007669"/>
    <property type="project" value="UniProtKB-SubCell"/>
</dbReference>
<feature type="transmembrane region" description="Helical" evidence="2">
    <location>
        <begin position="80"/>
        <end position="101"/>
    </location>
</feature>
<evidence type="ECO:0000256" key="2">
    <source>
        <dbReference type="SAM" id="Phobius"/>
    </source>
</evidence>
<evidence type="ECO:0000256" key="1">
    <source>
        <dbReference type="SAM" id="MobiDB-lite"/>
    </source>
</evidence>
<dbReference type="AlphaFoldDB" id="A0A1H8Y7D3"/>
<evidence type="ECO:0000313" key="4">
    <source>
        <dbReference type="Proteomes" id="UP000198582"/>
    </source>
</evidence>
<proteinExistence type="predicted"/>
<dbReference type="Proteomes" id="UP000198582">
    <property type="component" value="Unassembled WGS sequence"/>
</dbReference>
<name>A0A1H8Y7D3_9PSEU</name>
<gene>
    <name evidence="3" type="ORF">SAMN04489732_111277</name>
</gene>
<dbReference type="PANTHER" id="PTHR36115:SF6">
    <property type="entry name" value="PROLINE-RICH ANTIGEN HOMOLOG"/>
    <property type="match status" value="1"/>
</dbReference>
<keyword evidence="4" id="KW-1185">Reference proteome</keyword>
<feature type="transmembrane region" description="Helical" evidence="2">
    <location>
        <begin position="48"/>
        <end position="68"/>
    </location>
</feature>
<dbReference type="PANTHER" id="PTHR36115">
    <property type="entry name" value="PROLINE-RICH ANTIGEN HOMOLOG-RELATED"/>
    <property type="match status" value="1"/>
</dbReference>
<keyword evidence="2" id="KW-1133">Transmembrane helix</keyword>
<evidence type="ECO:0008006" key="5">
    <source>
        <dbReference type="Google" id="ProtNLM"/>
    </source>
</evidence>
<reference evidence="3 4" key="1">
    <citation type="submission" date="2016-10" db="EMBL/GenBank/DDBJ databases">
        <authorList>
            <person name="de Groot N.N."/>
        </authorList>
    </citation>
    <scope>NUCLEOTIDE SEQUENCE [LARGE SCALE GENOMIC DNA]</scope>
    <source>
        <strain evidence="3 4">DSM 44993</strain>
    </source>
</reference>
<dbReference type="RefSeq" id="WP_091620526.1">
    <property type="nucleotide sequence ID" value="NZ_FOEF01000011.1"/>
</dbReference>
<dbReference type="OrthoDB" id="5187110at2"/>
<sequence length="161" mass="17141">MARWTGEWLPGAGDGPATADQQAPRWRGERLGLPESGVGSVAGGGSRLLALIVDLVLASLVTAIFVRYDLQDAAVMQTFNLWAGVVWAAISTVSAAFFGFTPAMGMFGIRVARLDGASMVGPWRAAVRMVLTVVLIPAAVRNVDGRSWLDRLTGTVVVRMR</sequence>
<dbReference type="EMBL" id="FOEF01000011">
    <property type="protein sequence ID" value="SEP48012.1"/>
    <property type="molecule type" value="Genomic_DNA"/>
</dbReference>
<accession>A0A1H8Y7D3</accession>
<feature type="transmembrane region" description="Helical" evidence="2">
    <location>
        <begin position="121"/>
        <end position="140"/>
    </location>
</feature>
<keyword evidence="2" id="KW-0472">Membrane</keyword>
<dbReference type="STRING" id="394193.SAMN04489732_111277"/>
<organism evidence="3 4">
    <name type="scientific">Amycolatopsis saalfeldensis</name>
    <dbReference type="NCBI Taxonomy" id="394193"/>
    <lineage>
        <taxon>Bacteria</taxon>
        <taxon>Bacillati</taxon>
        <taxon>Actinomycetota</taxon>
        <taxon>Actinomycetes</taxon>
        <taxon>Pseudonocardiales</taxon>
        <taxon>Pseudonocardiaceae</taxon>
        <taxon>Amycolatopsis</taxon>
    </lineage>
</organism>
<keyword evidence="2" id="KW-0812">Transmembrane</keyword>
<feature type="region of interest" description="Disordered" evidence="1">
    <location>
        <begin position="1"/>
        <end position="23"/>
    </location>
</feature>
<dbReference type="InterPro" id="IPR051791">
    <property type="entry name" value="Pra-immunoreactive"/>
</dbReference>
<evidence type="ECO:0000313" key="3">
    <source>
        <dbReference type="EMBL" id="SEP48012.1"/>
    </source>
</evidence>